<evidence type="ECO:0000256" key="3">
    <source>
        <dbReference type="ARBA" id="ARBA00022989"/>
    </source>
</evidence>
<name>A0A8H6A5W6_PETAA</name>
<dbReference type="Gene3D" id="1.20.1250.20">
    <property type="entry name" value="MFS general substrate transporter like domains"/>
    <property type="match status" value="2"/>
</dbReference>
<feature type="transmembrane region" description="Helical" evidence="5">
    <location>
        <begin position="1017"/>
        <end position="1040"/>
    </location>
</feature>
<dbReference type="Pfam" id="PF13520">
    <property type="entry name" value="AA_permease_2"/>
    <property type="match status" value="1"/>
</dbReference>
<dbReference type="InterPro" id="IPR020846">
    <property type="entry name" value="MFS_dom"/>
</dbReference>
<feature type="transmembrane region" description="Helical" evidence="5">
    <location>
        <begin position="1052"/>
        <end position="1075"/>
    </location>
</feature>
<dbReference type="InterPro" id="IPR005645">
    <property type="entry name" value="FSH-like_dom"/>
</dbReference>
<dbReference type="InterPro" id="IPR002293">
    <property type="entry name" value="AA/rel_permease1"/>
</dbReference>
<dbReference type="GO" id="GO:0005886">
    <property type="term" value="C:plasma membrane"/>
    <property type="evidence" value="ECO:0007669"/>
    <property type="project" value="TreeGrafter"/>
</dbReference>
<dbReference type="Gene3D" id="1.20.1740.10">
    <property type="entry name" value="Amino acid/polyamine transporter I"/>
    <property type="match status" value="1"/>
</dbReference>
<feature type="transmembrane region" description="Helical" evidence="5">
    <location>
        <begin position="890"/>
        <end position="913"/>
    </location>
</feature>
<feature type="transmembrane region" description="Helical" evidence="5">
    <location>
        <begin position="60"/>
        <end position="78"/>
    </location>
</feature>
<accession>A0A8H6A5W6</accession>
<feature type="transmembrane region" description="Helical" evidence="5">
    <location>
        <begin position="781"/>
        <end position="799"/>
    </location>
</feature>
<evidence type="ECO:0000256" key="4">
    <source>
        <dbReference type="ARBA" id="ARBA00023136"/>
    </source>
</evidence>
<evidence type="ECO:0000256" key="5">
    <source>
        <dbReference type="SAM" id="Phobius"/>
    </source>
</evidence>
<dbReference type="Gene3D" id="3.40.50.1820">
    <property type="entry name" value="alpha/beta hydrolase"/>
    <property type="match status" value="1"/>
</dbReference>
<evidence type="ECO:0000256" key="2">
    <source>
        <dbReference type="ARBA" id="ARBA00022692"/>
    </source>
</evidence>
<feature type="transmembrane region" description="Helical" evidence="5">
    <location>
        <begin position="292"/>
        <end position="311"/>
    </location>
</feature>
<evidence type="ECO:0000313" key="8">
    <source>
        <dbReference type="Proteomes" id="UP000541154"/>
    </source>
</evidence>
<feature type="transmembrane region" description="Helical" evidence="5">
    <location>
        <begin position="389"/>
        <end position="410"/>
    </location>
</feature>
<dbReference type="InterPro" id="IPR029058">
    <property type="entry name" value="AB_hydrolase_fold"/>
</dbReference>
<dbReference type="Pfam" id="PF03959">
    <property type="entry name" value="FSH1"/>
    <property type="match status" value="1"/>
</dbReference>
<dbReference type="Pfam" id="PF07690">
    <property type="entry name" value="MFS_1"/>
    <property type="match status" value="1"/>
</dbReference>
<reference evidence="7 8" key="1">
    <citation type="submission" date="2019-04" db="EMBL/GenBank/DDBJ databases">
        <title>Aspergillus burnettii sp. nov., novel species from soil in southeast Queensland.</title>
        <authorList>
            <person name="Gilchrist C.L.M."/>
            <person name="Pitt J.I."/>
            <person name="Lange L."/>
            <person name="Lacey H.J."/>
            <person name="Vuong D."/>
            <person name="Midgley D.J."/>
            <person name="Greenfield P."/>
            <person name="Bradbury M."/>
            <person name="Lacey E."/>
            <person name="Busk P.K."/>
            <person name="Pilgaard B."/>
            <person name="Chooi Y.H."/>
            <person name="Piggott A.M."/>
        </authorList>
    </citation>
    <scope>NUCLEOTIDE SEQUENCE [LARGE SCALE GENOMIC DNA]</scope>
    <source>
        <strain evidence="7 8">FRR 5400</strain>
    </source>
</reference>
<feature type="domain" description="Major facilitator superfamily (MFS) profile" evidence="6">
    <location>
        <begin position="26"/>
        <end position="477"/>
    </location>
</feature>
<dbReference type="EMBL" id="SPNV01000147">
    <property type="protein sequence ID" value="KAF5859948.1"/>
    <property type="molecule type" value="Genomic_DNA"/>
</dbReference>
<keyword evidence="8" id="KW-1185">Reference proteome</keyword>
<keyword evidence="2 5" id="KW-0812">Transmembrane</keyword>
<feature type="transmembrane region" description="Helical" evidence="5">
    <location>
        <begin position="23"/>
        <end position="48"/>
    </location>
</feature>
<feature type="transmembrane region" description="Helical" evidence="5">
    <location>
        <begin position="992"/>
        <end position="1011"/>
    </location>
</feature>
<evidence type="ECO:0000259" key="6">
    <source>
        <dbReference type="PROSITE" id="PS50850"/>
    </source>
</evidence>
<dbReference type="GO" id="GO:0022857">
    <property type="term" value="F:transmembrane transporter activity"/>
    <property type="evidence" value="ECO:0007669"/>
    <property type="project" value="InterPro"/>
</dbReference>
<dbReference type="SUPFAM" id="SSF103473">
    <property type="entry name" value="MFS general substrate transporter"/>
    <property type="match status" value="1"/>
</dbReference>
<comment type="subcellular location">
    <subcellularLocation>
        <location evidence="1">Membrane</location>
        <topology evidence="1">Multi-pass membrane protein</topology>
    </subcellularLocation>
</comment>
<dbReference type="PROSITE" id="PS50850">
    <property type="entry name" value="MFS"/>
    <property type="match status" value="1"/>
</dbReference>
<feature type="transmembrane region" description="Helical" evidence="5">
    <location>
        <begin position="357"/>
        <end position="377"/>
    </location>
</feature>
<dbReference type="PRINTS" id="PR01036">
    <property type="entry name" value="TCRTETB"/>
</dbReference>
<feature type="transmembrane region" description="Helical" evidence="5">
    <location>
        <begin position="943"/>
        <end position="963"/>
    </location>
</feature>
<feature type="transmembrane region" description="Helical" evidence="5">
    <location>
        <begin position="116"/>
        <end position="137"/>
    </location>
</feature>
<sequence>MSQVLTGSQDDPMPTIRLEGYKLHLSVLGLALALFLSALETTIVATALSTIAEHFNDFRRYTWIVTAYMVAFNGFLLLHARLSDIFGRFAVFYSCLATFALFSGLCGAAQSMVQLIIFRALQGVGASGLFSLTMVIVPDITPDRWLGVYSGLISSVFALSSILGPLLGGLIAQHSTWRWVFLLNVPGSAICAFMVAPAVRSHDAFKSIRGKWKQIDIPGSIFFLAGTILLIYSLQSANSSGSNFGWSSRVIIGCLVGSGVSLISFIIYELIMQRYFSISPLFPLSLLLRLDIALLMVSAFFMGSSFYSTIIQLPQRLQQVNSKSPTTSGVLLLPVLLPSAAFSALSGGLYRKFPTSATLLLTLGGCLQVIGVGLLSTLSIKQSVPARQYGFEVVTGVGFGLMLPSFMILARDWVSEEEYATAMGLVNTFRTLGGCVSIAVNNAIMNEELPKKAAFLSSKQLETIKTSSLTLLHLSPDEVLKIFKIQLGPLIHHLLKEDSTYSFEFVDAEVDCPPAEGIEALYLGPFREWYTWDFVKRVPPGETVTDAIEGILSIIEEDGPFDGLIGFSQGCAVASALLAHYSTLHPYEPQTNLFKFAVFICGSRPFNYDGSELLDASVHGQVIQIPTAHVVVRSRNEDTDNDDLKVQDSLKVIESHILQERQIGVFGAISLIVNKIVGAGIFSTPATIFKLSGSVGMSLMLWIVAGMISTCGALVMLEFGSGIPRSGGIKIYLERSFSPKLLQTCIYLFYCVFLQVSASNAITSSSYLLLAGGVESTTWKLRGVAIAAAAFAVSIHTVVPRVGRGLQDLLSAVKLFTLLFIVCTGFAALAGHRRVPDPRNFDVSTSFKGTSNNGYNIGTALLDAIFSFQGYDNVNAVLSEVKNPKKTLRIALPSAMGIITVLYVLANVAYFAAVPKEEFTNSNITIAASLFKNVFGDSAGSKALPALVAISAIGHLLGIAYTVPRVLQELAKDGITPFPNIMMQNRPFRTPIIALAVHLGITVLFICAPPAGDAFNFIVSLSSYPTTFLLTAITVGLVKLRLSKHENWTSAFTAPWVVIGFYLAGNIFLIIMPFIPPPNGKGNTNLPYWLSPVVALAILSLGIIYYFLRFVLFPWVFRYALQPVAVELSDGSQVTRYRIRKIGDFS</sequence>
<evidence type="ECO:0000313" key="7">
    <source>
        <dbReference type="EMBL" id="KAF5859948.1"/>
    </source>
</evidence>
<dbReference type="PANTHER" id="PTHR23501:SF43">
    <property type="entry name" value="MULTIDRUG TRANSPORTER, PUTATIVE (AFU_ORTHOLOGUE AFUA_6G03040)-RELATED"/>
    <property type="match status" value="1"/>
</dbReference>
<dbReference type="PANTHER" id="PTHR23501">
    <property type="entry name" value="MAJOR FACILITATOR SUPERFAMILY"/>
    <property type="match status" value="1"/>
</dbReference>
<feature type="transmembrane region" description="Helical" evidence="5">
    <location>
        <begin position="1087"/>
        <end position="1108"/>
    </location>
</feature>
<keyword evidence="3 5" id="KW-1133">Transmembrane helix</keyword>
<feature type="transmembrane region" description="Helical" evidence="5">
    <location>
        <begin position="149"/>
        <end position="171"/>
    </location>
</feature>
<feature type="transmembrane region" description="Helical" evidence="5">
    <location>
        <begin position="177"/>
        <end position="196"/>
    </location>
</feature>
<evidence type="ECO:0000256" key="1">
    <source>
        <dbReference type="ARBA" id="ARBA00004141"/>
    </source>
</evidence>
<feature type="transmembrane region" description="Helical" evidence="5">
    <location>
        <begin position="811"/>
        <end position="830"/>
    </location>
</feature>
<feature type="transmembrane region" description="Helical" evidence="5">
    <location>
        <begin position="747"/>
        <end position="769"/>
    </location>
</feature>
<proteinExistence type="predicted"/>
<comment type="caution">
    <text evidence="7">The sequence shown here is derived from an EMBL/GenBank/DDBJ whole genome shotgun (WGS) entry which is preliminary data.</text>
</comment>
<gene>
    <name evidence="7" type="ORF">ETB97_002208</name>
</gene>
<feature type="transmembrane region" description="Helical" evidence="5">
    <location>
        <begin position="90"/>
        <end position="110"/>
    </location>
</feature>
<feature type="transmembrane region" description="Helical" evidence="5">
    <location>
        <begin position="699"/>
        <end position="717"/>
    </location>
</feature>
<dbReference type="AlphaFoldDB" id="A0A8H6A5W6"/>
<feature type="transmembrane region" description="Helical" evidence="5">
    <location>
        <begin position="246"/>
        <end position="271"/>
    </location>
</feature>
<feature type="transmembrane region" description="Helical" evidence="5">
    <location>
        <begin position="217"/>
        <end position="234"/>
    </location>
</feature>
<dbReference type="Proteomes" id="UP000541154">
    <property type="component" value="Unassembled WGS sequence"/>
</dbReference>
<dbReference type="InterPro" id="IPR011701">
    <property type="entry name" value="MFS"/>
</dbReference>
<dbReference type="InterPro" id="IPR036259">
    <property type="entry name" value="MFS_trans_sf"/>
</dbReference>
<feature type="transmembrane region" description="Helical" evidence="5">
    <location>
        <begin position="331"/>
        <end position="350"/>
    </location>
</feature>
<keyword evidence="4 5" id="KW-0472">Membrane</keyword>
<organism evidence="7 8">
    <name type="scientific">Petromyces alliaceus</name>
    <name type="common">Aspergillus alliaceus</name>
    <dbReference type="NCBI Taxonomy" id="209559"/>
    <lineage>
        <taxon>Eukaryota</taxon>
        <taxon>Fungi</taxon>
        <taxon>Dikarya</taxon>
        <taxon>Ascomycota</taxon>
        <taxon>Pezizomycotina</taxon>
        <taxon>Eurotiomycetes</taxon>
        <taxon>Eurotiomycetidae</taxon>
        <taxon>Eurotiales</taxon>
        <taxon>Aspergillaceae</taxon>
        <taxon>Aspergillus</taxon>
        <taxon>Aspergillus subgen. Circumdati</taxon>
    </lineage>
</organism>
<protein>
    <recommendedName>
        <fullName evidence="6">Major facilitator superfamily (MFS) profile domain-containing protein</fullName>
    </recommendedName>
</protein>